<dbReference type="GO" id="GO:0044715">
    <property type="term" value="F:8-oxo-dGDP phosphatase activity"/>
    <property type="evidence" value="ECO:0007669"/>
    <property type="project" value="TreeGrafter"/>
</dbReference>
<name>A0A5B2XM31_9PSEU</name>
<dbReference type="InterPro" id="IPR000086">
    <property type="entry name" value="NUDIX_hydrolase_dom"/>
</dbReference>
<reference evidence="13 14" key="1">
    <citation type="submission" date="2019-09" db="EMBL/GenBank/DDBJ databases">
        <title>Goodfellowia gen. nov., a new genus of the Pseudonocardineae related to Actinoalloteichus, containing Goodfellowia coeruleoviolacea gen. nov., comb. nov. gen. nov., comb. nov.</title>
        <authorList>
            <person name="Labeda D."/>
        </authorList>
    </citation>
    <scope>NUCLEOTIDE SEQUENCE [LARGE SCALE GENOMIC DNA]</scope>
    <source>
        <strain evidence="13 14">AN110305</strain>
    </source>
</reference>
<dbReference type="PROSITE" id="PS51462">
    <property type="entry name" value="NUDIX"/>
    <property type="match status" value="1"/>
</dbReference>
<accession>A0A5B2XM31</accession>
<gene>
    <name evidence="13" type="ORF">F0L68_08455</name>
</gene>
<keyword evidence="9" id="KW-0234">DNA repair</keyword>
<comment type="similarity">
    <text evidence="2">Belongs to the Nudix hydrolase family.</text>
</comment>
<evidence type="ECO:0000259" key="12">
    <source>
        <dbReference type="PROSITE" id="PS51462"/>
    </source>
</evidence>
<keyword evidence="4" id="KW-0235">DNA replication</keyword>
<evidence type="ECO:0000256" key="7">
    <source>
        <dbReference type="ARBA" id="ARBA00022801"/>
    </source>
</evidence>
<reference evidence="13 14" key="2">
    <citation type="submission" date="2019-09" db="EMBL/GenBank/DDBJ databases">
        <authorList>
            <person name="Jin C."/>
        </authorList>
    </citation>
    <scope>NUCLEOTIDE SEQUENCE [LARGE SCALE GENOMIC DNA]</scope>
    <source>
        <strain evidence="13 14">AN110305</strain>
    </source>
</reference>
<evidence type="ECO:0000256" key="11">
    <source>
        <dbReference type="ARBA" id="ARBA00038905"/>
    </source>
</evidence>
<dbReference type="GO" id="GO:0044716">
    <property type="term" value="F:8-oxo-GDP phosphatase activity"/>
    <property type="evidence" value="ECO:0007669"/>
    <property type="project" value="TreeGrafter"/>
</dbReference>
<keyword evidence="5" id="KW-0479">Metal-binding</keyword>
<dbReference type="PANTHER" id="PTHR47707">
    <property type="entry name" value="8-OXO-DGTP DIPHOSPHATASE"/>
    <property type="match status" value="1"/>
</dbReference>
<keyword evidence="6" id="KW-0227">DNA damage</keyword>
<organism evidence="13 14">
    <name type="scientific">Solihabitans fulvus</name>
    <dbReference type="NCBI Taxonomy" id="1892852"/>
    <lineage>
        <taxon>Bacteria</taxon>
        <taxon>Bacillati</taxon>
        <taxon>Actinomycetota</taxon>
        <taxon>Actinomycetes</taxon>
        <taxon>Pseudonocardiales</taxon>
        <taxon>Pseudonocardiaceae</taxon>
        <taxon>Solihabitans</taxon>
    </lineage>
</organism>
<evidence type="ECO:0000256" key="3">
    <source>
        <dbReference type="ARBA" id="ARBA00022457"/>
    </source>
</evidence>
<keyword evidence="14" id="KW-1185">Reference proteome</keyword>
<sequence length="288" mass="30440">MSVFRSTALVDAPPRTVAAALLDGGQVVASAARAGVRLRLADSVGGGANGSGDANSTVLAPGDELSACRLRLRVVRADERQVALRLVGGPLRSLDVHAELVPTGADTLLVLSAEWVSPAGALGRLANITVVRRAMLRLLTELVAGARRRAEDLALGRVVVGAAIVRAGRLLAQQRGFPAVHAGRWELPGGRVEPGESERDAVVRECVEELGVRVRPGEPVGPDLPLREALLLRVYAAELVDDAEPSAREHRAVRWIDAGELSELDWLPADRVLLPALRELLGANSGRT</sequence>
<evidence type="ECO:0000256" key="8">
    <source>
        <dbReference type="ARBA" id="ARBA00022842"/>
    </source>
</evidence>
<dbReference type="EMBL" id="VUOB01000013">
    <property type="protein sequence ID" value="KAA2264014.1"/>
    <property type="molecule type" value="Genomic_DNA"/>
</dbReference>
<dbReference type="RefSeq" id="WP_149848921.1">
    <property type="nucleotide sequence ID" value="NZ_VUOB01000013.1"/>
</dbReference>
<dbReference type="Pfam" id="PF00293">
    <property type="entry name" value="NUDIX"/>
    <property type="match status" value="1"/>
</dbReference>
<evidence type="ECO:0000256" key="10">
    <source>
        <dbReference type="ARBA" id="ARBA00035861"/>
    </source>
</evidence>
<dbReference type="Gene3D" id="3.90.79.10">
    <property type="entry name" value="Nucleoside Triphosphate Pyrophosphohydrolase"/>
    <property type="match status" value="1"/>
</dbReference>
<keyword evidence="3" id="KW-0515">Mutator protein</keyword>
<evidence type="ECO:0000256" key="6">
    <source>
        <dbReference type="ARBA" id="ARBA00022763"/>
    </source>
</evidence>
<dbReference type="InterPro" id="IPR020476">
    <property type="entry name" value="Nudix_hydrolase"/>
</dbReference>
<evidence type="ECO:0000256" key="2">
    <source>
        <dbReference type="ARBA" id="ARBA00005582"/>
    </source>
</evidence>
<evidence type="ECO:0000313" key="14">
    <source>
        <dbReference type="Proteomes" id="UP000323454"/>
    </source>
</evidence>
<dbReference type="SUPFAM" id="SSF55961">
    <property type="entry name" value="Bet v1-like"/>
    <property type="match status" value="1"/>
</dbReference>
<dbReference type="GO" id="GO:0035539">
    <property type="term" value="F:8-oxo-7,8-dihydrodeoxyguanosine triphosphate pyrophosphatase activity"/>
    <property type="evidence" value="ECO:0007669"/>
    <property type="project" value="UniProtKB-EC"/>
</dbReference>
<dbReference type="SUPFAM" id="SSF55811">
    <property type="entry name" value="Nudix"/>
    <property type="match status" value="1"/>
</dbReference>
<feature type="domain" description="Nudix hydrolase" evidence="12">
    <location>
        <begin position="155"/>
        <end position="281"/>
    </location>
</feature>
<evidence type="ECO:0000313" key="13">
    <source>
        <dbReference type="EMBL" id="KAA2264014.1"/>
    </source>
</evidence>
<comment type="cofactor">
    <cofactor evidence="1">
        <name>Mg(2+)</name>
        <dbReference type="ChEBI" id="CHEBI:18420"/>
    </cofactor>
</comment>
<dbReference type="GO" id="GO:0006260">
    <property type="term" value="P:DNA replication"/>
    <property type="evidence" value="ECO:0007669"/>
    <property type="project" value="UniProtKB-KW"/>
</dbReference>
<keyword evidence="8" id="KW-0460">Magnesium</keyword>
<evidence type="ECO:0000256" key="5">
    <source>
        <dbReference type="ARBA" id="ARBA00022723"/>
    </source>
</evidence>
<dbReference type="EC" id="3.6.1.55" evidence="11"/>
<evidence type="ECO:0000256" key="9">
    <source>
        <dbReference type="ARBA" id="ARBA00023204"/>
    </source>
</evidence>
<dbReference type="PANTHER" id="PTHR47707:SF1">
    <property type="entry name" value="NUDIX HYDROLASE FAMILY PROTEIN"/>
    <property type="match status" value="1"/>
</dbReference>
<dbReference type="InterPro" id="IPR015797">
    <property type="entry name" value="NUDIX_hydrolase-like_dom_sf"/>
</dbReference>
<dbReference type="GO" id="GO:0006281">
    <property type="term" value="P:DNA repair"/>
    <property type="evidence" value="ECO:0007669"/>
    <property type="project" value="UniProtKB-KW"/>
</dbReference>
<dbReference type="PRINTS" id="PR00502">
    <property type="entry name" value="NUDIXFAMILY"/>
</dbReference>
<dbReference type="AlphaFoldDB" id="A0A5B2XM31"/>
<protein>
    <recommendedName>
        <fullName evidence="11">8-oxo-dGTP diphosphatase</fullName>
        <ecNumber evidence="11">3.6.1.55</ecNumber>
    </recommendedName>
</protein>
<dbReference type="CDD" id="cd03425">
    <property type="entry name" value="NUDIX_MutT_NudA_like"/>
    <property type="match status" value="1"/>
</dbReference>
<dbReference type="InterPro" id="IPR047127">
    <property type="entry name" value="MutT-like"/>
</dbReference>
<dbReference type="Proteomes" id="UP000323454">
    <property type="component" value="Unassembled WGS sequence"/>
</dbReference>
<proteinExistence type="inferred from homology"/>
<dbReference type="GO" id="GO:0046872">
    <property type="term" value="F:metal ion binding"/>
    <property type="evidence" value="ECO:0007669"/>
    <property type="project" value="UniProtKB-KW"/>
</dbReference>
<keyword evidence="7 13" id="KW-0378">Hydrolase</keyword>
<dbReference type="OrthoDB" id="9810648at2"/>
<evidence type="ECO:0000256" key="4">
    <source>
        <dbReference type="ARBA" id="ARBA00022705"/>
    </source>
</evidence>
<comment type="catalytic activity">
    <reaction evidence="10">
        <text>8-oxo-dGTP + H2O = 8-oxo-dGMP + diphosphate + H(+)</text>
        <dbReference type="Rhea" id="RHEA:31575"/>
        <dbReference type="ChEBI" id="CHEBI:15377"/>
        <dbReference type="ChEBI" id="CHEBI:15378"/>
        <dbReference type="ChEBI" id="CHEBI:33019"/>
        <dbReference type="ChEBI" id="CHEBI:63224"/>
        <dbReference type="ChEBI" id="CHEBI:77896"/>
        <dbReference type="EC" id="3.6.1.55"/>
    </reaction>
</comment>
<comment type="caution">
    <text evidence="13">The sequence shown here is derived from an EMBL/GenBank/DDBJ whole genome shotgun (WGS) entry which is preliminary data.</text>
</comment>
<evidence type="ECO:0000256" key="1">
    <source>
        <dbReference type="ARBA" id="ARBA00001946"/>
    </source>
</evidence>
<dbReference type="GO" id="GO:0008413">
    <property type="term" value="F:8-oxo-7,8-dihydroguanosine triphosphate pyrophosphatase activity"/>
    <property type="evidence" value="ECO:0007669"/>
    <property type="project" value="TreeGrafter"/>
</dbReference>